<dbReference type="AlphaFoldDB" id="A0A4Y7Q7N5"/>
<dbReference type="Proteomes" id="UP000294933">
    <property type="component" value="Unassembled WGS sequence"/>
</dbReference>
<dbReference type="VEuPathDB" id="FungiDB:BD410DRAFT_178735"/>
<sequence length="136" mass="15067">MRMESRGPFKSDSGESRHGVTPLLTYSLPAFILFIYAVNLPLSNNGTRNAVLRCPGITNVDGKSLVGFFHPHWSWMRTGLWTAVAFLQRTEPNLVSAVCTGDADAMKDAMIDKVKLALTLTFRQTRCILYSSSRGV</sequence>
<dbReference type="STRING" id="50990.A0A4Y7Q7N5"/>
<keyword evidence="3" id="KW-1185">Reference proteome</keyword>
<keyword evidence="1" id="KW-1133">Transmembrane helix</keyword>
<evidence type="ECO:0000313" key="3">
    <source>
        <dbReference type="Proteomes" id="UP000294933"/>
    </source>
</evidence>
<evidence type="ECO:0000256" key="1">
    <source>
        <dbReference type="SAM" id="Phobius"/>
    </source>
</evidence>
<keyword evidence="1" id="KW-0812">Transmembrane</keyword>
<accession>A0A4Y7Q7N5</accession>
<proteinExistence type="predicted"/>
<evidence type="ECO:0000313" key="2">
    <source>
        <dbReference type="EMBL" id="TDL23336.1"/>
    </source>
</evidence>
<organism evidence="2 3">
    <name type="scientific">Rickenella mellea</name>
    <dbReference type="NCBI Taxonomy" id="50990"/>
    <lineage>
        <taxon>Eukaryota</taxon>
        <taxon>Fungi</taxon>
        <taxon>Dikarya</taxon>
        <taxon>Basidiomycota</taxon>
        <taxon>Agaricomycotina</taxon>
        <taxon>Agaricomycetes</taxon>
        <taxon>Hymenochaetales</taxon>
        <taxon>Rickenellaceae</taxon>
        <taxon>Rickenella</taxon>
    </lineage>
</organism>
<dbReference type="EMBL" id="ML170171">
    <property type="protein sequence ID" value="TDL23336.1"/>
    <property type="molecule type" value="Genomic_DNA"/>
</dbReference>
<name>A0A4Y7Q7N5_9AGAM</name>
<reference evidence="2 3" key="1">
    <citation type="submission" date="2018-06" db="EMBL/GenBank/DDBJ databases">
        <title>A transcriptomic atlas of mushroom development highlights an independent origin of complex multicellularity.</title>
        <authorList>
            <consortium name="DOE Joint Genome Institute"/>
            <person name="Krizsan K."/>
            <person name="Almasi E."/>
            <person name="Merenyi Z."/>
            <person name="Sahu N."/>
            <person name="Viragh M."/>
            <person name="Koszo T."/>
            <person name="Mondo S."/>
            <person name="Kiss B."/>
            <person name="Balint B."/>
            <person name="Kues U."/>
            <person name="Barry K."/>
            <person name="Hegedus J.C."/>
            <person name="Henrissat B."/>
            <person name="Johnson J."/>
            <person name="Lipzen A."/>
            <person name="Ohm R."/>
            <person name="Nagy I."/>
            <person name="Pangilinan J."/>
            <person name="Yan J."/>
            <person name="Xiong Y."/>
            <person name="Grigoriev I.V."/>
            <person name="Hibbett D.S."/>
            <person name="Nagy L.G."/>
        </authorList>
    </citation>
    <scope>NUCLEOTIDE SEQUENCE [LARGE SCALE GENOMIC DNA]</scope>
    <source>
        <strain evidence="2 3">SZMC22713</strain>
    </source>
</reference>
<feature type="transmembrane region" description="Helical" evidence="1">
    <location>
        <begin position="20"/>
        <end position="38"/>
    </location>
</feature>
<keyword evidence="1" id="KW-0472">Membrane</keyword>
<protein>
    <submittedName>
        <fullName evidence="2">Uncharacterized protein</fullName>
    </submittedName>
</protein>
<gene>
    <name evidence="2" type="ORF">BD410DRAFT_178735</name>
</gene>